<dbReference type="EMBL" id="CAACVJ010000047">
    <property type="protein sequence ID" value="VEP12285.1"/>
    <property type="molecule type" value="Genomic_DNA"/>
</dbReference>
<dbReference type="RefSeq" id="WP_186376039.1">
    <property type="nucleotide sequence ID" value="NZ_LR213892.1"/>
</dbReference>
<dbReference type="Gene3D" id="1.25.40.10">
    <property type="entry name" value="Tetratricopeptide repeat domain"/>
    <property type="match status" value="1"/>
</dbReference>
<evidence type="ECO:0000313" key="2">
    <source>
        <dbReference type="Proteomes" id="UP000320055"/>
    </source>
</evidence>
<protein>
    <recommendedName>
        <fullName evidence="3">Tetratricopeptide repeat protein</fullName>
    </recommendedName>
</protein>
<evidence type="ECO:0008006" key="3">
    <source>
        <dbReference type="Google" id="ProtNLM"/>
    </source>
</evidence>
<organism evidence="1 2">
    <name type="scientific">Hyella patelloides LEGE 07179</name>
    <dbReference type="NCBI Taxonomy" id="945734"/>
    <lineage>
        <taxon>Bacteria</taxon>
        <taxon>Bacillati</taxon>
        <taxon>Cyanobacteriota</taxon>
        <taxon>Cyanophyceae</taxon>
        <taxon>Pleurocapsales</taxon>
        <taxon>Hyellaceae</taxon>
        <taxon>Hyella</taxon>
    </lineage>
</organism>
<dbReference type="InterPro" id="IPR011990">
    <property type="entry name" value="TPR-like_helical_dom_sf"/>
</dbReference>
<sequence>MNACNYKKAVKDYRKVINLKLDKNISLNFWNFSQALFNLNKKSKAIAAIENSQ</sequence>
<dbReference type="Proteomes" id="UP000320055">
    <property type="component" value="Unassembled WGS sequence"/>
</dbReference>
<reference evidence="1 2" key="1">
    <citation type="submission" date="2019-01" db="EMBL/GenBank/DDBJ databases">
        <authorList>
            <person name="Brito A."/>
        </authorList>
    </citation>
    <scope>NUCLEOTIDE SEQUENCE [LARGE SCALE GENOMIC DNA]</scope>
    <source>
        <strain evidence="1">1</strain>
    </source>
</reference>
<name>A0A563VLU9_9CYAN</name>
<dbReference type="SUPFAM" id="SSF48452">
    <property type="entry name" value="TPR-like"/>
    <property type="match status" value="1"/>
</dbReference>
<dbReference type="AlphaFoldDB" id="A0A563VLU9"/>
<evidence type="ECO:0000313" key="1">
    <source>
        <dbReference type="EMBL" id="VEP12285.1"/>
    </source>
</evidence>
<proteinExistence type="predicted"/>
<keyword evidence="2" id="KW-1185">Reference proteome</keyword>
<accession>A0A563VLU9</accession>
<gene>
    <name evidence="1" type="ORF">H1P_1400013</name>
</gene>